<name>A0A158IS25_9BURK</name>
<dbReference type="PANTHER" id="PTHR40106">
    <property type="entry name" value="INNER MEMBRANE PROTEIN RCLC"/>
    <property type="match status" value="1"/>
</dbReference>
<gene>
    <name evidence="2" type="primary">ykgB</name>
    <name evidence="2" type="ORF">AWB65_05321</name>
</gene>
<dbReference type="AlphaFoldDB" id="A0A158IS25"/>
<dbReference type="GO" id="GO:1901530">
    <property type="term" value="P:response to hypochlorite"/>
    <property type="evidence" value="ECO:0007669"/>
    <property type="project" value="TreeGrafter"/>
</dbReference>
<feature type="transmembrane region" description="Helical" evidence="1">
    <location>
        <begin position="57"/>
        <end position="84"/>
    </location>
</feature>
<evidence type="ECO:0000313" key="2">
    <source>
        <dbReference type="EMBL" id="SAL59377.1"/>
    </source>
</evidence>
<keyword evidence="3" id="KW-1185">Reference proteome</keyword>
<protein>
    <submittedName>
        <fullName evidence="2">Inner membrane protein YkgB</fullName>
    </submittedName>
</protein>
<dbReference type="EMBL" id="FCNW02000042">
    <property type="protein sequence ID" value="SAL59377.1"/>
    <property type="molecule type" value="Genomic_DNA"/>
</dbReference>
<evidence type="ECO:0000256" key="1">
    <source>
        <dbReference type="SAM" id="Phobius"/>
    </source>
</evidence>
<feature type="transmembrane region" description="Helical" evidence="1">
    <location>
        <begin position="91"/>
        <end position="112"/>
    </location>
</feature>
<dbReference type="PANTHER" id="PTHR40106:SF1">
    <property type="entry name" value="INNER MEMBRANE PROTEIN RCLC"/>
    <property type="match status" value="1"/>
</dbReference>
<dbReference type="RefSeq" id="WP_087670003.1">
    <property type="nucleotide sequence ID" value="NZ_FCNW02000042.1"/>
</dbReference>
<dbReference type="Proteomes" id="UP000054977">
    <property type="component" value="Unassembled WGS sequence"/>
</dbReference>
<organism evidence="2 3">
    <name type="scientific">Caballeronia humi</name>
    <dbReference type="NCBI Taxonomy" id="326474"/>
    <lineage>
        <taxon>Bacteria</taxon>
        <taxon>Pseudomonadati</taxon>
        <taxon>Pseudomonadota</taxon>
        <taxon>Betaproteobacteria</taxon>
        <taxon>Burkholderiales</taxon>
        <taxon>Burkholderiaceae</taxon>
        <taxon>Caballeronia</taxon>
    </lineage>
</organism>
<keyword evidence="1" id="KW-0812">Transmembrane</keyword>
<dbReference type="Pfam" id="PF04224">
    <property type="entry name" value="DUF417"/>
    <property type="match status" value="1"/>
</dbReference>
<dbReference type="GO" id="GO:0005886">
    <property type="term" value="C:plasma membrane"/>
    <property type="evidence" value="ECO:0007669"/>
    <property type="project" value="TreeGrafter"/>
</dbReference>
<dbReference type="OrthoDB" id="1118972at2"/>
<proteinExistence type="predicted"/>
<feature type="transmembrane region" description="Helical" evidence="1">
    <location>
        <begin position="20"/>
        <end position="37"/>
    </location>
</feature>
<evidence type="ECO:0000313" key="3">
    <source>
        <dbReference type="Proteomes" id="UP000054977"/>
    </source>
</evidence>
<feature type="transmembrane region" description="Helical" evidence="1">
    <location>
        <begin position="124"/>
        <end position="148"/>
    </location>
</feature>
<sequence>MSSIKQTLNRFSQSTWDISYLRGAMIVIFFFFGYSKWFPYEAEGLFPLLSHSPILSWTLGAFGKLGASHALGVAEWTICTLMILGIWFPRLAVAGALGSLATFATTTTLIFSTPGAWEASAGGFPAMGGATGFLLKDIVLFGASLVLLKAGLKRVQRRE</sequence>
<dbReference type="InterPro" id="IPR016865">
    <property type="entry name" value="RclC"/>
</dbReference>
<dbReference type="STRING" id="326474.AWB65_05321"/>
<keyword evidence="1" id="KW-1133">Transmembrane helix</keyword>
<dbReference type="PIRSF" id="PIRSF028065">
    <property type="entry name" value="UCP028065"/>
    <property type="match status" value="1"/>
</dbReference>
<reference evidence="2" key="1">
    <citation type="submission" date="2016-01" db="EMBL/GenBank/DDBJ databases">
        <authorList>
            <person name="Peeters C."/>
        </authorList>
    </citation>
    <scope>NUCLEOTIDE SEQUENCE [LARGE SCALE GENOMIC DNA]</scope>
    <source>
        <strain evidence="2">LMG 22934</strain>
    </source>
</reference>
<dbReference type="InterPro" id="IPR007339">
    <property type="entry name" value="RclC-like"/>
</dbReference>
<accession>A0A158IS25</accession>
<comment type="caution">
    <text evidence="2">The sequence shown here is derived from an EMBL/GenBank/DDBJ whole genome shotgun (WGS) entry which is preliminary data.</text>
</comment>
<keyword evidence="1" id="KW-0472">Membrane</keyword>